<feature type="transmembrane region" description="Helical" evidence="6">
    <location>
        <begin position="197"/>
        <end position="215"/>
    </location>
</feature>
<feature type="transmembrane region" description="Helical" evidence="6">
    <location>
        <begin position="7"/>
        <end position="27"/>
    </location>
</feature>
<dbReference type="AlphaFoldDB" id="A0A173LWA1"/>
<keyword evidence="5 6" id="KW-0472">Membrane</keyword>
<feature type="domain" description="Metallo-beta-lactamase" evidence="7">
    <location>
        <begin position="389"/>
        <end position="577"/>
    </location>
</feature>
<reference evidence="8 9" key="1">
    <citation type="journal article" date="2016" name="Genome Announc.">
        <title>Complete Genome Sequence of Aurantimicrobium minutum Type Strain KNCT, a Planktonic Ultramicrobacterium Isolated from River Water.</title>
        <authorList>
            <person name="Nakai R."/>
            <person name="Fujisawa T."/>
            <person name="Nakamura Y."/>
            <person name="Nishide H."/>
            <person name="Uchiyama I."/>
            <person name="Baba T."/>
            <person name="Toyoda A."/>
            <person name="Fujiyama A."/>
            <person name="Naganuma T."/>
            <person name="Niki H."/>
        </authorList>
    </citation>
    <scope>NUCLEOTIDE SEQUENCE [LARGE SCALE GENOMIC DNA]</scope>
    <source>
        <strain evidence="8 9">KNC</strain>
    </source>
</reference>
<dbReference type="NCBIfam" id="TIGR00360">
    <property type="entry name" value="ComEC_N-term"/>
    <property type="match status" value="1"/>
</dbReference>
<evidence type="ECO:0000256" key="1">
    <source>
        <dbReference type="ARBA" id="ARBA00004651"/>
    </source>
</evidence>
<proteinExistence type="predicted"/>
<dbReference type="InterPro" id="IPR001279">
    <property type="entry name" value="Metallo-B-lactamas"/>
</dbReference>
<comment type="subcellular location">
    <subcellularLocation>
        <location evidence="1">Cell membrane</location>
        <topology evidence="1">Multi-pass membrane protein</topology>
    </subcellularLocation>
</comment>
<feature type="transmembrane region" description="Helical" evidence="6">
    <location>
        <begin position="265"/>
        <end position="285"/>
    </location>
</feature>
<accession>A0A173LWA1</accession>
<evidence type="ECO:0000256" key="2">
    <source>
        <dbReference type="ARBA" id="ARBA00022475"/>
    </source>
</evidence>
<dbReference type="Proteomes" id="UP000243847">
    <property type="component" value="Chromosome sequence1"/>
</dbReference>
<dbReference type="Gene3D" id="3.60.15.10">
    <property type="entry name" value="Ribonuclease Z/Hydroxyacylglutathione hydrolase-like"/>
    <property type="match status" value="1"/>
</dbReference>
<dbReference type="InterPro" id="IPR052159">
    <property type="entry name" value="Competence_DNA_uptake"/>
</dbReference>
<dbReference type="SUPFAM" id="SSF56281">
    <property type="entry name" value="Metallo-hydrolase/oxidoreductase"/>
    <property type="match status" value="1"/>
</dbReference>
<keyword evidence="2" id="KW-1003">Cell membrane</keyword>
<dbReference type="Pfam" id="PF00753">
    <property type="entry name" value="Lactamase_B"/>
    <property type="match status" value="1"/>
</dbReference>
<dbReference type="EMBL" id="AP017457">
    <property type="protein sequence ID" value="BAU99170.1"/>
    <property type="molecule type" value="Genomic_DNA"/>
</dbReference>
<dbReference type="InterPro" id="IPR036866">
    <property type="entry name" value="RibonucZ/Hydroxyglut_hydro"/>
</dbReference>
<gene>
    <name evidence="8" type="ORF">AUMI_16280</name>
</gene>
<evidence type="ECO:0000259" key="7">
    <source>
        <dbReference type="SMART" id="SM00849"/>
    </source>
</evidence>
<sequence>MIFGPRLHSLLFLSGWITAAFFLIYLIRLPTHKESLPWETVASQQQASPDWAVNLRQRFLELTSELPGVGGELLPGLAIGDTSRLSESLDHAMKTVSLTHITAVSGANCAIVTAGVMMFAALCGAGRKLRLIAGMTALVAFVIIVTPQPSVVRAAVMATIVMIALFLGRPAAGIPLLSGAVVGLLMWNPWWAIELGFVLSVSATAGLLLFSLPLSHKLAQWMPYWCALAIAAPLSAQLLCQPFIILLSPQMPTYGVLANMVAGPAAPLATVFGLLTCLISLPAPWLGQLAMWIGWLPAQWIGSTAITVSQFPFASLGWVSGVAGALLAAFVSTCVLLALLARSPRVRRIFATLLAVFVLSWVLILFVINFRSISSIPTEWSIAVCDVGQGDAIVLASEGSFALIDTGRKPDSLEQCLMRLGISRLDHLVLTHFDKDHVGGLQAVIGKVDKAIVGQPENIEDESLLSELARSGAHLSRGITGLSGNLGAAKWQILWPDGLHPEMTVGNPGSVTLLVSFPEFRSLFLGDLGKESQLALMKTVSLPHIDVVKVAHHGSADQSRTLYQRIQPAVGLFSVGKGNEYGHPRKEILNELKSLNAITPRTDEDGMILVIPNQTGLSVWTEH</sequence>
<feature type="transmembrane region" description="Helical" evidence="6">
    <location>
        <begin position="98"/>
        <end position="122"/>
    </location>
</feature>
<dbReference type="KEGG" id="amin:AUMI_16280"/>
<feature type="transmembrane region" description="Helical" evidence="6">
    <location>
        <begin position="292"/>
        <end position="311"/>
    </location>
</feature>
<evidence type="ECO:0000256" key="6">
    <source>
        <dbReference type="SAM" id="Phobius"/>
    </source>
</evidence>
<organism evidence="8 9">
    <name type="scientific">Aurantimicrobium minutum</name>
    <dbReference type="NCBI Taxonomy" id="708131"/>
    <lineage>
        <taxon>Bacteria</taxon>
        <taxon>Bacillati</taxon>
        <taxon>Actinomycetota</taxon>
        <taxon>Actinomycetes</taxon>
        <taxon>Micrococcales</taxon>
        <taxon>Microbacteriaceae</taxon>
        <taxon>Aurantimicrobium</taxon>
    </lineage>
</organism>
<dbReference type="InterPro" id="IPR004477">
    <property type="entry name" value="ComEC_N"/>
</dbReference>
<feature type="transmembrane region" description="Helical" evidence="6">
    <location>
        <begin position="349"/>
        <end position="368"/>
    </location>
</feature>
<evidence type="ECO:0000256" key="5">
    <source>
        <dbReference type="ARBA" id="ARBA00023136"/>
    </source>
</evidence>
<feature type="transmembrane region" description="Helical" evidence="6">
    <location>
        <begin position="129"/>
        <end position="145"/>
    </location>
</feature>
<evidence type="ECO:0000256" key="3">
    <source>
        <dbReference type="ARBA" id="ARBA00022692"/>
    </source>
</evidence>
<feature type="transmembrane region" description="Helical" evidence="6">
    <location>
        <begin position="222"/>
        <end position="245"/>
    </location>
</feature>
<dbReference type="GO" id="GO:0005886">
    <property type="term" value="C:plasma membrane"/>
    <property type="evidence" value="ECO:0007669"/>
    <property type="project" value="UniProtKB-SubCell"/>
</dbReference>
<keyword evidence="4 6" id="KW-1133">Transmembrane helix</keyword>
<dbReference type="SMART" id="SM00849">
    <property type="entry name" value="Lactamase_B"/>
    <property type="match status" value="1"/>
</dbReference>
<dbReference type="PANTHER" id="PTHR30619:SF1">
    <property type="entry name" value="RECOMBINATION PROTEIN 2"/>
    <property type="match status" value="1"/>
</dbReference>
<protein>
    <submittedName>
        <fullName evidence="8">Putative competence protein ComEC</fullName>
    </submittedName>
</protein>
<dbReference type="PANTHER" id="PTHR30619">
    <property type="entry name" value="DNA INTERNALIZATION/COMPETENCE PROTEIN COMEC/REC2"/>
    <property type="match status" value="1"/>
</dbReference>
<keyword evidence="3 6" id="KW-0812">Transmembrane</keyword>
<feature type="transmembrane region" description="Helical" evidence="6">
    <location>
        <begin position="317"/>
        <end position="340"/>
    </location>
</feature>
<evidence type="ECO:0000256" key="4">
    <source>
        <dbReference type="ARBA" id="ARBA00022989"/>
    </source>
</evidence>
<evidence type="ECO:0000313" key="9">
    <source>
        <dbReference type="Proteomes" id="UP000243847"/>
    </source>
</evidence>
<dbReference type="InterPro" id="IPR035681">
    <property type="entry name" value="ComA-like_MBL"/>
</dbReference>
<dbReference type="Pfam" id="PF03772">
    <property type="entry name" value="Competence"/>
    <property type="match status" value="1"/>
</dbReference>
<dbReference type="CDD" id="cd07731">
    <property type="entry name" value="ComA-like_MBL-fold"/>
    <property type="match status" value="1"/>
</dbReference>
<evidence type="ECO:0000313" key="8">
    <source>
        <dbReference type="EMBL" id="BAU99170.1"/>
    </source>
</evidence>
<name>A0A173LWA1_9MICO</name>